<dbReference type="GO" id="GO:0005524">
    <property type="term" value="F:ATP binding"/>
    <property type="evidence" value="ECO:0007669"/>
    <property type="project" value="UniProtKB-UniRule"/>
</dbReference>
<accession>A0AAE9XQM8</accession>
<keyword evidence="1" id="KW-0547">Nucleotide-binding</keyword>
<proteinExistence type="predicted"/>
<keyword evidence="4" id="KW-1185">Reference proteome</keyword>
<evidence type="ECO:0000313" key="4">
    <source>
        <dbReference type="Proteomes" id="UP001217500"/>
    </source>
</evidence>
<protein>
    <recommendedName>
        <fullName evidence="2">ATP-grasp domain-containing protein</fullName>
    </recommendedName>
</protein>
<organism evidence="3 4">
    <name type="scientific">Gimibacter soli</name>
    <dbReference type="NCBI Taxonomy" id="3024400"/>
    <lineage>
        <taxon>Bacteria</taxon>
        <taxon>Pseudomonadati</taxon>
        <taxon>Pseudomonadota</taxon>
        <taxon>Alphaproteobacteria</taxon>
        <taxon>Kordiimonadales</taxon>
        <taxon>Temperatibacteraceae</taxon>
        <taxon>Gimibacter</taxon>
    </lineage>
</organism>
<sequence>MNIDTRVEKAKTSGRAQPVWPLDHERIRLELTAIPAFEAETLDGRIVRCFGEGFHLTLSKEGEQHSQARGWVERCLFVRREILLAARIPSFDRGHILSLDVKTTEQDVPAYRVATAVPAFAEYGRNLNVWLLGQAMECLKRLSSPQDDRDISAVQDWLQHEVIDGGLLSLAGGRATTVPVLREAWRKGIPFRYLAGGTFQLGFGAQSVWIDAPSLGGDSALGARLARDKAQTADLMRRAGLPAIKGNVVRSVDAALQAAASAGWPVVVKPVDCERGEGVAINLASSDAVRVAAEDALALSPSGRILVEPMLKGVCHRLVMVDGHLLYAVKRGPKAVVGDGTSTIAELVVRANATNEQLPPWKRDTRWPHDALASQALERAGMSFDYVPQQGTRAPLRQIESTADGGLDEDVTPIIHPENLDFARRVQSLFRLSVIGIDIMTDDISIPWHISGAVVNEVNFAPVVGLAPISRHYLQHFFARLACQPGAMPVEVVFGAGGARSAALVRTRQQTLVDAGHANCMMVSASQTLLRKGTDDEPEPVPMKVTGLAARIEAALLDRSVEALVILVESAADFDVPWPLAHISAWHDSGEAWGDGVAVSRKQKSAMARLQQALCFT</sequence>
<dbReference type="PROSITE" id="PS50975">
    <property type="entry name" value="ATP_GRASP"/>
    <property type="match status" value="1"/>
</dbReference>
<dbReference type="SUPFAM" id="SSF56059">
    <property type="entry name" value="Glutathione synthetase ATP-binding domain-like"/>
    <property type="match status" value="1"/>
</dbReference>
<dbReference type="Gene3D" id="3.30.470.20">
    <property type="entry name" value="ATP-grasp fold, B domain"/>
    <property type="match status" value="2"/>
</dbReference>
<dbReference type="GO" id="GO:0046872">
    <property type="term" value="F:metal ion binding"/>
    <property type="evidence" value="ECO:0007669"/>
    <property type="project" value="InterPro"/>
</dbReference>
<dbReference type="EMBL" id="CP116805">
    <property type="protein sequence ID" value="WCL54581.1"/>
    <property type="molecule type" value="Genomic_DNA"/>
</dbReference>
<feature type="domain" description="ATP-grasp" evidence="2">
    <location>
        <begin position="233"/>
        <end position="487"/>
    </location>
</feature>
<dbReference type="InterPro" id="IPR005479">
    <property type="entry name" value="CPAse_ATP-bd"/>
</dbReference>
<evidence type="ECO:0000259" key="2">
    <source>
        <dbReference type="PROSITE" id="PS50975"/>
    </source>
</evidence>
<dbReference type="AlphaFoldDB" id="A0AAE9XQM8"/>
<dbReference type="KEGG" id="gso:PH603_02265"/>
<evidence type="ECO:0000256" key="1">
    <source>
        <dbReference type="PROSITE-ProRule" id="PRU00409"/>
    </source>
</evidence>
<name>A0AAE9XQM8_9PROT</name>
<dbReference type="RefSeq" id="WP_289504300.1">
    <property type="nucleotide sequence ID" value="NZ_CP116805.1"/>
</dbReference>
<keyword evidence="1" id="KW-0067">ATP-binding</keyword>
<evidence type="ECO:0000313" key="3">
    <source>
        <dbReference type="EMBL" id="WCL54581.1"/>
    </source>
</evidence>
<reference evidence="3" key="1">
    <citation type="submission" date="2023-01" db="EMBL/GenBank/DDBJ databases">
        <title>The genome sequence of Kordiimonadaceae bacterium 6D33.</title>
        <authorList>
            <person name="Liu Y."/>
        </authorList>
    </citation>
    <scope>NUCLEOTIDE SEQUENCE</scope>
    <source>
        <strain evidence="3">6D33</strain>
    </source>
</reference>
<gene>
    <name evidence="3" type="ORF">PH603_02265</name>
</gene>
<dbReference type="InterPro" id="IPR011761">
    <property type="entry name" value="ATP-grasp"/>
</dbReference>
<dbReference type="Pfam" id="PF02786">
    <property type="entry name" value="CPSase_L_D2"/>
    <property type="match status" value="1"/>
</dbReference>
<dbReference type="Proteomes" id="UP001217500">
    <property type="component" value="Chromosome"/>
</dbReference>